<keyword evidence="2 7" id="KW-0813">Transport</keyword>
<dbReference type="EMBL" id="CP120370">
    <property type="protein sequence ID" value="WEX81289.1"/>
    <property type="molecule type" value="Genomic_DNA"/>
</dbReference>
<feature type="transmembrane region" description="Helical" evidence="7">
    <location>
        <begin position="77"/>
        <end position="102"/>
    </location>
</feature>
<feature type="domain" description="ABC transmembrane type-1" evidence="8">
    <location>
        <begin position="78"/>
        <end position="270"/>
    </location>
</feature>
<accession>A0ABY8CRL6</accession>
<reference evidence="9 10" key="1">
    <citation type="submission" date="2023-03" db="EMBL/GenBank/DDBJ databases">
        <authorList>
            <person name="Kaur S."/>
            <person name="Espinosa-Saiz D."/>
            <person name="Velazquez E."/>
            <person name="Menendez E."/>
            <person name="diCenzo G.C."/>
        </authorList>
    </citation>
    <scope>NUCLEOTIDE SEQUENCE [LARGE SCALE GENOMIC DNA]</scope>
    <source>
        <strain evidence="9 10">LMG 27395</strain>
    </source>
</reference>
<sequence>MSQPAMINRYRWYELIGIYAGIFVFLAFILAPFVEGFLVSLKPLGLLFSSPYRFWPENGSFAAYRSMWVSVPGFARYIFNSFFISTIVTVIVLVLVVPAAYAFARFRFRGSGPLLAAFLAVNMFSGAVLLIPLFRLMRSFGVLNTYFAMIVPGVAFLIPSGIWLLRTYMMRIPRELDEAAFVDGASHLYTLRRVILPIAMPGITVVAITTFIGSYAQQFIFALTFNSRTEYMPLPIGLYAYFGRQEVIWNELMAASFVGIAPAVILIFLMQRYLVAGLTAGAVKQ</sequence>
<evidence type="ECO:0000256" key="5">
    <source>
        <dbReference type="ARBA" id="ARBA00022989"/>
    </source>
</evidence>
<dbReference type="PANTHER" id="PTHR32243:SF18">
    <property type="entry name" value="INNER MEMBRANE ABC TRANSPORTER PERMEASE PROTEIN YCJP"/>
    <property type="match status" value="1"/>
</dbReference>
<feature type="transmembrane region" description="Helical" evidence="7">
    <location>
        <begin position="247"/>
        <end position="269"/>
    </location>
</feature>
<name>A0ABY8CRL6_9HYPH</name>
<dbReference type="PROSITE" id="PS50928">
    <property type="entry name" value="ABC_TM1"/>
    <property type="match status" value="1"/>
</dbReference>
<evidence type="ECO:0000256" key="6">
    <source>
        <dbReference type="ARBA" id="ARBA00023136"/>
    </source>
</evidence>
<feature type="transmembrane region" description="Helical" evidence="7">
    <location>
        <begin position="194"/>
        <end position="216"/>
    </location>
</feature>
<evidence type="ECO:0000259" key="8">
    <source>
        <dbReference type="PROSITE" id="PS50928"/>
    </source>
</evidence>
<dbReference type="Proteomes" id="UP001235547">
    <property type="component" value="Chromosome 2"/>
</dbReference>
<dbReference type="InterPro" id="IPR035906">
    <property type="entry name" value="MetI-like_sf"/>
</dbReference>
<keyword evidence="5 7" id="KW-1133">Transmembrane helix</keyword>
<evidence type="ECO:0000256" key="7">
    <source>
        <dbReference type="RuleBase" id="RU363032"/>
    </source>
</evidence>
<feature type="transmembrane region" description="Helical" evidence="7">
    <location>
        <begin position="146"/>
        <end position="165"/>
    </location>
</feature>
<evidence type="ECO:0000313" key="10">
    <source>
        <dbReference type="Proteomes" id="UP001235547"/>
    </source>
</evidence>
<feature type="transmembrane region" description="Helical" evidence="7">
    <location>
        <begin position="114"/>
        <end position="134"/>
    </location>
</feature>
<evidence type="ECO:0000256" key="3">
    <source>
        <dbReference type="ARBA" id="ARBA00022475"/>
    </source>
</evidence>
<keyword evidence="10" id="KW-1185">Reference proteome</keyword>
<comment type="subcellular location">
    <subcellularLocation>
        <location evidence="1 7">Cell membrane</location>
        <topology evidence="1 7">Multi-pass membrane protein</topology>
    </subcellularLocation>
</comment>
<proteinExistence type="inferred from homology"/>
<evidence type="ECO:0000256" key="4">
    <source>
        <dbReference type="ARBA" id="ARBA00022692"/>
    </source>
</evidence>
<keyword evidence="6 7" id="KW-0472">Membrane</keyword>
<dbReference type="CDD" id="cd06261">
    <property type="entry name" value="TM_PBP2"/>
    <property type="match status" value="1"/>
</dbReference>
<keyword evidence="4 7" id="KW-0812">Transmembrane</keyword>
<dbReference type="Gene3D" id="1.10.3720.10">
    <property type="entry name" value="MetI-like"/>
    <property type="match status" value="1"/>
</dbReference>
<dbReference type="SUPFAM" id="SSF161098">
    <property type="entry name" value="MetI-like"/>
    <property type="match status" value="1"/>
</dbReference>
<comment type="similarity">
    <text evidence="7">Belongs to the binding-protein-dependent transport system permease family.</text>
</comment>
<gene>
    <name evidence="9" type="ORF">PYH38_000689</name>
</gene>
<keyword evidence="3" id="KW-1003">Cell membrane</keyword>
<evidence type="ECO:0000256" key="1">
    <source>
        <dbReference type="ARBA" id="ARBA00004651"/>
    </source>
</evidence>
<dbReference type="Pfam" id="PF00528">
    <property type="entry name" value="BPD_transp_1"/>
    <property type="match status" value="1"/>
</dbReference>
<dbReference type="InterPro" id="IPR000515">
    <property type="entry name" value="MetI-like"/>
</dbReference>
<organism evidence="9 10">
    <name type="scientific">Sinorhizobium numidicum</name>
    <dbReference type="NCBI Taxonomy" id="680248"/>
    <lineage>
        <taxon>Bacteria</taxon>
        <taxon>Pseudomonadati</taxon>
        <taxon>Pseudomonadota</taxon>
        <taxon>Alphaproteobacteria</taxon>
        <taxon>Hyphomicrobiales</taxon>
        <taxon>Rhizobiaceae</taxon>
        <taxon>Sinorhizobium/Ensifer group</taxon>
        <taxon>Sinorhizobium</taxon>
    </lineage>
</organism>
<dbReference type="InterPro" id="IPR050901">
    <property type="entry name" value="BP-dep_ABC_trans_perm"/>
</dbReference>
<dbReference type="RefSeq" id="WP_280732030.1">
    <property type="nucleotide sequence ID" value="NZ_CP120367.1"/>
</dbReference>
<evidence type="ECO:0000256" key="2">
    <source>
        <dbReference type="ARBA" id="ARBA00022448"/>
    </source>
</evidence>
<protein>
    <submittedName>
        <fullName evidence="9">Carbohydrate ABC transporter permease</fullName>
    </submittedName>
</protein>
<dbReference type="PANTHER" id="PTHR32243">
    <property type="entry name" value="MALTOSE TRANSPORT SYSTEM PERMEASE-RELATED"/>
    <property type="match status" value="1"/>
</dbReference>
<feature type="transmembrane region" description="Helical" evidence="7">
    <location>
        <begin position="12"/>
        <end position="34"/>
    </location>
</feature>
<evidence type="ECO:0000313" key="9">
    <source>
        <dbReference type="EMBL" id="WEX81289.1"/>
    </source>
</evidence>